<organism evidence="2 3">
    <name type="scientific">Mesorhizobium amorphae CCNWGS0123</name>
    <dbReference type="NCBI Taxonomy" id="1082933"/>
    <lineage>
        <taxon>Bacteria</taxon>
        <taxon>Pseudomonadati</taxon>
        <taxon>Pseudomonadota</taxon>
        <taxon>Alphaproteobacteria</taxon>
        <taxon>Hyphomicrobiales</taxon>
        <taxon>Phyllobacteriaceae</taxon>
        <taxon>Mesorhizobium</taxon>
    </lineage>
</organism>
<proteinExistence type="predicted"/>
<accession>G6Y3Q9</accession>
<reference evidence="2 3" key="1">
    <citation type="journal article" date="2012" name="J. Bacteriol.">
        <title>Draft Genome Sequence of Plant Growth-Promoting Rhizobium Mesorhizobium amorphae, Isolated from Zinc-Lead Mine Tailings.</title>
        <authorList>
            <person name="Hao X."/>
            <person name="Lin Y."/>
            <person name="Johnstone L."/>
            <person name="Baltrus D.A."/>
            <person name="Miller S.J."/>
            <person name="Wei G."/>
            <person name="Rensing C."/>
        </authorList>
    </citation>
    <scope>NUCLEOTIDE SEQUENCE [LARGE SCALE GENOMIC DNA]</scope>
    <source>
        <strain evidence="2 3">CCNWGS0123</strain>
    </source>
</reference>
<gene>
    <name evidence="2" type="ORF">MEA186_02799</name>
</gene>
<keyword evidence="1" id="KW-0812">Transmembrane</keyword>
<dbReference type="Proteomes" id="UP000002949">
    <property type="component" value="Unassembled WGS sequence"/>
</dbReference>
<evidence type="ECO:0000313" key="2">
    <source>
        <dbReference type="EMBL" id="EHH13634.1"/>
    </source>
</evidence>
<feature type="transmembrane region" description="Helical" evidence="1">
    <location>
        <begin position="62"/>
        <end position="82"/>
    </location>
</feature>
<evidence type="ECO:0000256" key="1">
    <source>
        <dbReference type="SAM" id="Phobius"/>
    </source>
</evidence>
<evidence type="ECO:0008006" key="4">
    <source>
        <dbReference type="Google" id="ProtNLM"/>
    </source>
</evidence>
<dbReference type="AlphaFoldDB" id="G6Y3Q9"/>
<dbReference type="EMBL" id="AGSN01000034">
    <property type="protein sequence ID" value="EHH13634.1"/>
    <property type="molecule type" value="Genomic_DNA"/>
</dbReference>
<dbReference type="KEGG" id="mamo:A6B35_33255"/>
<protein>
    <recommendedName>
        <fullName evidence="4">Transmembrane protein</fullName>
    </recommendedName>
</protein>
<name>G6Y3Q9_9HYPH</name>
<keyword evidence="3" id="KW-1185">Reference proteome</keyword>
<keyword evidence="1" id="KW-1133">Transmembrane helix</keyword>
<keyword evidence="1" id="KW-0472">Membrane</keyword>
<sequence length="88" mass="9416">MMKRLIGWILVGLALIGAMTYLALTDYYANALPRSAQAGQGATVPMNYHGTIVYLTNGQATLLFLLQTGWIVTAVIGGLLTTTKSKRG</sequence>
<evidence type="ECO:0000313" key="3">
    <source>
        <dbReference type="Proteomes" id="UP000002949"/>
    </source>
</evidence>